<keyword evidence="4 7" id="KW-0812">Transmembrane</keyword>
<evidence type="ECO:0000256" key="5">
    <source>
        <dbReference type="ARBA" id="ARBA00022989"/>
    </source>
</evidence>
<evidence type="ECO:0000256" key="1">
    <source>
        <dbReference type="ARBA" id="ARBA00004651"/>
    </source>
</evidence>
<dbReference type="PANTHER" id="PTHR42718">
    <property type="entry name" value="MAJOR FACILITATOR SUPERFAMILY MULTIDRUG TRANSPORTER MFSC"/>
    <property type="match status" value="1"/>
</dbReference>
<reference evidence="9 10" key="1">
    <citation type="submission" date="2016-10" db="EMBL/GenBank/DDBJ databases">
        <authorList>
            <person name="de Groot N.N."/>
        </authorList>
    </citation>
    <scope>NUCLEOTIDE SEQUENCE [LARGE SCALE GENOMIC DNA]</scope>
    <source>
        <strain evidence="10">P4-7,KCTC 19426,CECT 7604</strain>
    </source>
</reference>
<protein>
    <submittedName>
        <fullName evidence="9">Drug resistance transporter, EmrB/QacA subfamily</fullName>
    </submittedName>
</protein>
<keyword evidence="3" id="KW-1003">Cell membrane</keyword>
<feature type="transmembrane region" description="Helical" evidence="7">
    <location>
        <begin position="269"/>
        <end position="290"/>
    </location>
</feature>
<feature type="transmembrane region" description="Helical" evidence="7">
    <location>
        <begin position="473"/>
        <end position="492"/>
    </location>
</feature>
<keyword evidence="10" id="KW-1185">Reference proteome</keyword>
<dbReference type="PROSITE" id="PS50850">
    <property type="entry name" value="MFS"/>
    <property type="match status" value="1"/>
</dbReference>
<feature type="transmembrane region" description="Helical" evidence="7">
    <location>
        <begin position="302"/>
        <end position="323"/>
    </location>
</feature>
<evidence type="ECO:0000256" key="7">
    <source>
        <dbReference type="SAM" id="Phobius"/>
    </source>
</evidence>
<dbReference type="AlphaFoldDB" id="A0A1H0IN22"/>
<organism evidence="9 10">
    <name type="scientific">Nakamurella panacisegetis</name>
    <dbReference type="NCBI Taxonomy" id="1090615"/>
    <lineage>
        <taxon>Bacteria</taxon>
        <taxon>Bacillati</taxon>
        <taxon>Actinomycetota</taxon>
        <taxon>Actinomycetes</taxon>
        <taxon>Nakamurellales</taxon>
        <taxon>Nakamurellaceae</taxon>
        <taxon>Nakamurella</taxon>
    </lineage>
</organism>
<dbReference type="GO" id="GO:0005886">
    <property type="term" value="C:plasma membrane"/>
    <property type="evidence" value="ECO:0007669"/>
    <property type="project" value="UniProtKB-SubCell"/>
</dbReference>
<dbReference type="InterPro" id="IPR004638">
    <property type="entry name" value="EmrB-like"/>
</dbReference>
<dbReference type="SUPFAM" id="SSF103473">
    <property type="entry name" value="MFS general substrate transporter"/>
    <property type="match status" value="1"/>
</dbReference>
<dbReference type="Pfam" id="PF07690">
    <property type="entry name" value="MFS_1"/>
    <property type="match status" value="1"/>
</dbReference>
<feature type="transmembrane region" description="Helical" evidence="7">
    <location>
        <begin position="143"/>
        <end position="163"/>
    </location>
</feature>
<feature type="transmembrane region" description="Helical" evidence="7">
    <location>
        <begin position="169"/>
        <end position="191"/>
    </location>
</feature>
<feature type="transmembrane region" description="Helical" evidence="7">
    <location>
        <begin position="106"/>
        <end position="131"/>
    </location>
</feature>
<dbReference type="InterPro" id="IPR020846">
    <property type="entry name" value="MFS_dom"/>
</dbReference>
<evidence type="ECO:0000259" key="8">
    <source>
        <dbReference type="PROSITE" id="PS50850"/>
    </source>
</evidence>
<evidence type="ECO:0000256" key="3">
    <source>
        <dbReference type="ARBA" id="ARBA00022475"/>
    </source>
</evidence>
<accession>A0A1H0IN22</accession>
<feature type="transmembrane region" description="Helical" evidence="7">
    <location>
        <begin position="203"/>
        <end position="221"/>
    </location>
</feature>
<sequence length="514" mass="52291">MSEVTPRHGHKRWWALAALALAMLTIGLDTTVLNVAVPTLATALHASNDQLQWFSAVYTLVLAAALLPAGTLGDRFGRKKLLLGALAVFGVASALCAWAGSAGMLIGARAALGLGAAFMMPLSMAVLPTLFPEAEERGRAITVWVTSTALGLPLGPILGGWLLDHFWWGSVFLINVPLVVVGILAVALLVPETSAGGSRPIDTAGAVLSSAGLLALTYGFIEAGARGWGSAVTLGLIAGGVVLLAGFVFRQARTAYPLIDLNLFRDSGFSFGTSLAVLSSFALFGLMFTLPQYFQAVLRSDALGSGLRLLPMIGGLVVGTRLAGRVSGRSGRRGVLILGCALLALSIGAGAFTAVGTAYGISAIWITGVGVGLGLALPTSMAIATDALDPATAGSGSALLQALRQVGGTIGVAVLGTFLASTYRHHLDLTGIPAISADAAASSVSSGVKAAVKLDSVPLLDTVRSSFVHGMDVVLLVCAAICAGALALAWFYRERVGTAASTAGTAQSTDELVS</sequence>
<feature type="domain" description="Major facilitator superfamily (MFS) profile" evidence="8">
    <location>
        <begin position="15"/>
        <end position="497"/>
    </location>
</feature>
<evidence type="ECO:0000256" key="6">
    <source>
        <dbReference type="ARBA" id="ARBA00023136"/>
    </source>
</evidence>
<proteinExistence type="predicted"/>
<dbReference type="InterPro" id="IPR011701">
    <property type="entry name" value="MFS"/>
</dbReference>
<keyword evidence="2" id="KW-0813">Transport</keyword>
<dbReference type="Gene3D" id="1.20.1720.10">
    <property type="entry name" value="Multidrug resistance protein D"/>
    <property type="match status" value="1"/>
</dbReference>
<evidence type="ECO:0000313" key="9">
    <source>
        <dbReference type="EMBL" id="SDO32793.1"/>
    </source>
</evidence>
<dbReference type="Proteomes" id="UP000198741">
    <property type="component" value="Chromosome I"/>
</dbReference>
<feature type="transmembrane region" description="Helical" evidence="7">
    <location>
        <begin position="358"/>
        <end position="377"/>
    </location>
</feature>
<dbReference type="PANTHER" id="PTHR42718:SF42">
    <property type="entry name" value="EXPORT PROTEIN"/>
    <property type="match status" value="1"/>
</dbReference>
<dbReference type="GO" id="GO:0022857">
    <property type="term" value="F:transmembrane transporter activity"/>
    <property type="evidence" value="ECO:0007669"/>
    <property type="project" value="InterPro"/>
</dbReference>
<feature type="transmembrane region" description="Helical" evidence="7">
    <location>
        <begin position="50"/>
        <end position="69"/>
    </location>
</feature>
<feature type="transmembrane region" description="Helical" evidence="7">
    <location>
        <begin position="335"/>
        <end position="352"/>
    </location>
</feature>
<feature type="transmembrane region" description="Helical" evidence="7">
    <location>
        <begin position="81"/>
        <end position="100"/>
    </location>
</feature>
<evidence type="ECO:0000256" key="4">
    <source>
        <dbReference type="ARBA" id="ARBA00022692"/>
    </source>
</evidence>
<dbReference type="RefSeq" id="WP_090474516.1">
    <property type="nucleotide sequence ID" value="NZ_LT629710.1"/>
</dbReference>
<evidence type="ECO:0000256" key="2">
    <source>
        <dbReference type="ARBA" id="ARBA00022448"/>
    </source>
</evidence>
<evidence type="ECO:0000313" key="10">
    <source>
        <dbReference type="Proteomes" id="UP000198741"/>
    </source>
</evidence>
<dbReference type="EMBL" id="LT629710">
    <property type="protein sequence ID" value="SDO32793.1"/>
    <property type="molecule type" value="Genomic_DNA"/>
</dbReference>
<dbReference type="STRING" id="1090615.SAMN04515671_0577"/>
<name>A0A1H0IN22_9ACTN</name>
<keyword evidence="6 7" id="KW-0472">Membrane</keyword>
<gene>
    <name evidence="9" type="ORF">SAMN04515671_0577</name>
</gene>
<dbReference type="InterPro" id="IPR036259">
    <property type="entry name" value="MFS_trans_sf"/>
</dbReference>
<dbReference type="Gene3D" id="1.20.1250.20">
    <property type="entry name" value="MFS general substrate transporter like domains"/>
    <property type="match status" value="1"/>
</dbReference>
<dbReference type="NCBIfam" id="TIGR00711">
    <property type="entry name" value="efflux_EmrB"/>
    <property type="match status" value="1"/>
</dbReference>
<keyword evidence="5 7" id="KW-1133">Transmembrane helix</keyword>
<dbReference type="OrthoDB" id="9781469at2"/>
<feature type="transmembrane region" description="Helical" evidence="7">
    <location>
        <begin position="227"/>
        <end position="249"/>
    </location>
</feature>
<comment type="subcellular location">
    <subcellularLocation>
        <location evidence="1">Cell membrane</location>
        <topology evidence="1">Multi-pass membrane protein</topology>
    </subcellularLocation>
</comment>